<organism evidence="8 9">
    <name type="scientific">Rubrivirga litoralis</name>
    <dbReference type="NCBI Taxonomy" id="3075598"/>
    <lineage>
        <taxon>Bacteria</taxon>
        <taxon>Pseudomonadati</taxon>
        <taxon>Rhodothermota</taxon>
        <taxon>Rhodothermia</taxon>
        <taxon>Rhodothermales</taxon>
        <taxon>Rubricoccaceae</taxon>
        <taxon>Rubrivirga</taxon>
    </lineage>
</organism>
<accession>A0ABU3BTB7</accession>
<dbReference type="HAMAP" id="MF_00235">
    <property type="entry name" value="Adenylate_kinase_Adk"/>
    <property type="match status" value="1"/>
</dbReference>
<dbReference type="Gene3D" id="3.40.50.300">
    <property type="entry name" value="P-loop containing nucleotide triphosphate hydrolases"/>
    <property type="match status" value="1"/>
</dbReference>
<comment type="similarity">
    <text evidence="5 6">Belongs to the adenylate kinase family.</text>
</comment>
<evidence type="ECO:0000313" key="9">
    <source>
        <dbReference type="Proteomes" id="UP001267426"/>
    </source>
</evidence>
<keyword evidence="2 5" id="KW-0545">Nucleotide biosynthesis</keyword>
<evidence type="ECO:0000256" key="1">
    <source>
        <dbReference type="ARBA" id="ARBA00022679"/>
    </source>
</evidence>
<feature type="binding site" evidence="5">
    <location>
        <position position="166"/>
    </location>
    <ligand>
        <name>AMP</name>
        <dbReference type="ChEBI" id="CHEBI:456215"/>
    </ligand>
</feature>
<dbReference type="InterPro" id="IPR006259">
    <property type="entry name" value="Adenyl_kin_sub"/>
</dbReference>
<evidence type="ECO:0000256" key="7">
    <source>
        <dbReference type="RuleBase" id="RU003331"/>
    </source>
</evidence>
<comment type="caution">
    <text evidence="5">Lacks conserved residue(s) required for the propagation of feature annotation.</text>
</comment>
<dbReference type="EC" id="2.7.4.3" evidence="5 7"/>
<keyword evidence="3 5" id="KW-0547">Nucleotide-binding</keyword>
<feature type="binding site" evidence="5">
    <location>
        <begin position="10"/>
        <end position="15"/>
    </location>
    <ligand>
        <name>ATP</name>
        <dbReference type="ChEBI" id="CHEBI:30616"/>
    </ligand>
</feature>
<dbReference type="PROSITE" id="PS00113">
    <property type="entry name" value="ADENYLATE_KINASE"/>
    <property type="match status" value="1"/>
</dbReference>
<comment type="domain">
    <text evidence="5">Consists of three domains, a large central CORE domain and two small peripheral domains, NMPbind and LID, which undergo movements during catalysis. The LID domain closes over the site of phosphoryl transfer upon ATP binding. Assembling and dissambling the active center during each catalytic cycle provides an effective means to prevent ATP hydrolysis.</text>
</comment>
<comment type="subunit">
    <text evidence="5 7">Monomer.</text>
</comment>
<keyword evidence="4 5" id="KW-0418">Kinase</keyword>
<dbReference type="SUPFAM" id="SSF57774">
    <property type="entry name" value="Microbial and mitochondrial ADK, insert 'zinc finger' domain"/>
    <property type="match status" value="1"/>
</dbReference>
<evidence type="ECO:0000256" key="6">
    <source>
        <dbReference type="RuleBase" id="RU003330"/>
    </source>
</evidence>
<sequence length="216" mass="23762">MRLAFFGPPGAGKGTQAKRLAAHHDFTHVSTGDLFREAIHDQTALGEQVDGLLKAGQLVPDDVTNAVVAEKLEALGYERFVLDGFPRTVEQARWLLAHLAEHDAPLDAVISLRVPHEDLVGRLSRRRTDPETGSIYHLDFNPPPADVPAERLVHRPDDQPDAVRHRLGVYDDETAPVEAVLRAHVRFFEVDGTGPLDEVQERVGEAIAEDRGLSGI</sequence>
<dbReference type="EMBL" id="JAVRHT010000030">
    <property type="protein sequence ID" value="MDT0632532.1"/>
    <property type="molecule type" value="Genomic_DNA"/>
</dbReference>
<feature type="binding site" evidence="5">
    <location>
        <begin position="84"/>
        <end position="87"/>
    </location>
    <ligand>
        <name>AMP</name>
        <dbReference type="ChEBI" id="CHEBI:456215"/>
    </ligand>
</feature>
<dbReference type="Proteomes" id="UP001267426">
    <property type="component" value="Unassembled WGS sequence"/>
</dbReference>
<dbReference type="GO" id="GO:0004017">
    <property type="term" value="F:AMP kinase activity"/>
    <property type="evidence" value="ECO:0007669"/>
    <property type="project" value="UniProtKB-EC"/>
</dbReference>
<dbReference type="RefSeq" id="WP_311664499.1">
    <property type="nucleotide sequence ID" value="NZ_JAVRHT010000030.1"/>
</dbReference>
<comment type="catalytic activity">
    <reaction evidence="5 7">
        <text>AMP + ATP = 2 ADP</text>
        <dbReference type="Rhea" id="RHEA:12973"/>
        <dbReference type="ChEBI" id="CHEBI:30616"/>
        <dbReference type="ChEBI" id="CHEBI:456215"/>
        <dbReference type="ChEBI" id="CHEBI:456216"/>
        <dbReference type="EC" id="2.7.4.3"/>
    </reaction>
</comment>
<dbReference type="Pfam" id="PF00406">
    <property type="entry name" value="ADK"/>
    <property type="match status" value="1"/>
</dbReference>
<evidence type="ECO:0000256" key="5">
    <source>
        <dbReference type="HAMAP-Rule" id="MF_00235"/>
    </source>
</evidence>
<dbReference type="InterPro" id="IPR000850">
    <property type="entry name" value="Adenylat/UMP-CMP_kin"/>
</dbReference>
<dbReference type="SUPFAM" id="SSF52540">
    <property type="entry name" value="P-loop containing nucleoside triphosphate hydrolases"/>
    <property type="match status" value="1"/>
</dbReference>
<comment type="function">
    <text evidence="5">Catalyzes the reversible transfer of the terminal phosphate group between ATP and AMP. Plays an important role in cellular energy homeostasis and in adenine nucleotide metabolism.</text>
</comment>
<name>A0ABU3BTB7_9BACT</name>
<evidence type="ECO:0000256" key="2">
    <source>
        <dbReference type="ARBA" id="ARBA00022727"/>
    </source>
</evidence>
<dbReference type="NCBIfam" id="NF001381">
    <property type="entry name" value="PRK00279.1-3"/>
    <property type="match status" value="1"/>
</dbReference>
<evidence type="ECO:0000256" key="3">
    <source>
        <dbReference type="ARBA" id="ARBA00022741"/>
    </source>
</evidence>
<gene>
    <name evidence="5" type="primary">adk</name>
    <name evidence="8" type="ORF">RM540_12295</name>
</gene>
<dbReference type="PANTHER" id="PTHR23359">
    <property type="entry name" value="NUCLEOTIDE KINASE"/>
    <property type="match status" value="1"/>
</dbReference>
<comment type="pathway">
    <text evidence="5">Purine metabolism; AMP biosynthesis via salvage pathway; AMP from ADP: step 1/1.</text>
</comment>
<feature type="binding site" evidence="5">
    <location>
        <position position="126"/>
    </location>
    <ligand>
        <name>ATP</name>
        <dbReference type="ChEBI" id="CHEBI:30616"/>
    </ligand>
</feature>
<keyword evidence="9" id="KW-1185">Reference proteome</keyword>
<proteinExistence type="inferred from homology"/>
<comment type="caution">
    <text evidence="8">The sequence shown here is derived from an EMBL/GenBank/DDBJ whole genome shotgun (WGS) entry which is preliminary data.</text>
</comment>
<feature type="binding site" evidence="5">
    <location>
        <position position="36"/>
    </location>
    <ligand>
        <name>AMP</name>
        <dbReference type="ChEBI" id="CHEBI:456215"/>
    </ligand>
</feature>
<feature type="binding site" evidence="5">
    <location>
        <position position="155"/>
    </location>
    <ligand>
        <name>AMP</name>
        <dbReference type="ChEBI" id="CHEBI:456215"/>
    </ligand>
</feature>
<dbReference type="NCBIfam" id="TIGR01351">
    <property type="entry name" value="adk"/>
    <property type="match status" value="1"/>
</dbReference>
<feature type="binding site" evidence="5">
    <location>
        <position position="91"/>
    </location>
    <ligand>
        <name>AMP</name>
        <dbReference type="ChEBI" id="CHEBI:456215"/>
    </ligand>
</feature>
<feature type="region of interest" description="NMP" evidence="5">
    <location>
        <begin position="30"/>
        <end position="59"/>
    </location>
</feature>
<comment type="subcellular location">
    <subcellularLocation>
        <location evidence="5 7">Cytoplasm</location>
    </subcellularLocation>
</comment>
<dbReference type="NCBIfam" id="NF011100">
    <property type="entry name" value="PRK14527.1"/>
    <property type="match status" value="1"/>
</dbReference>
<keyword evidence="5 7" id="KW-0067">ATP-binding</keyword>
<feature type="binding site" evidence="5">
    <location>
        <begin position="57"/>
        <end position="59"/>
    </location>
    <ligand>
        <name>AMP</name>
        <dbReference type="ChEBI" id="CHEBI:456215"/>
    </ligand>
</feature>
<keyword evidence="1 5" id="KW-0808">Transferase</keyword>
<feature type="binding site" evidence="5">
    <location>
        <begin position="135"/>
        <end position="136"/>
    </location>
    <ligand>
        <name>ATP</name>
        <dbReference type="ChEBI" id="CHEBI:30616"/>
    </ligand>
</feature>
<evidence type="ECO:0000256" key="4">
    <source>
        <dbReference type="ARBA" id="ARBA00022777"/>
    </source>
</evidence>
<dbReference type="InterPro" id="IPR027417">
    <property type="entry name" value="P-loop_NTPase"/>
</dbReference>
<dbReference type="InterPro" id="IPR036193">
    <property type="entry name" value="ADK_active_lid_dom_sf"/>
</dbReference>
<feature type="binding site" evidence="5">
    <location>
        <position position="31"/>
    </location>
    <ligand>
        <name>AMP</name>
        <dbReference type="ChEBI" id="CHEBI:456215"/>
    </ligand>
</feature>
<dbReference type="InterPro" id="IPR033690">
    <property type="entry name" value="Adenylat_kinase_CS"/>
</dbReference>
<protein>
    <recommendedName>
        <fullName evidence="5 7">Adenylate kinase</fullName>
        <shortName evidence="5">AK</shortName>
        <ecNumber evidence="5 7">2.7.4.3</ecNumber>
    </recommendedName>
    <alternativeName>
        <fullName evidence="5">ATP-AMP transphosphorylase</fullName>
    </alternativeName>
    <alternativeName>
        <fullName evidence="5">ATP:AMP phosphotransferase</fullName>
    </alternativeName>
    <alternativeName>
        <fullName evidence="5">Adenylate monophosphate kinase</fullName>
    </alternativeName>
</protein>
<dbReference type="CDD" id="cd01428">
    <property type="entry name" value="ADK"/>
    <property type="match status" value="1"/>
</dbReference>
<keyword evidence="5" id="KW-0963">Cytoplasm</keyword>
<dbReference type="PRINTS" id="PR00094">
    <property type="entry name" value="ADENYLTKNASE"/>
</dbReference>
<evidence type="ECO:0000313" key="8">
    <source>
        <dbReference type="EMBL" id="MDT0632532.1"/>
    </source>
</evidence>
<reference evidence="8 9" key="1">
    <citation type="submission" date="2023-09" db="EMBL/GenBank/DDBJ databases">
        <authorList>
            <person name="Rey-Velasco X."/>
        </authorList>
    </citation>
    <scope>NUCLEOTIDE SEQUENCE [LARGE SCALE GENOMIC DNA]</scope>
    <source>
        <strain evidence="8 9">F394</strain>
    </source>
</reference>
<feature type="binding site" evidence="5">
    <location>
        <position position="194"/>
    </location>
    <ligand>
        <name>ATP</name>
        <dbReference type="ChEBI" id="CHEBI:30616"/>
    </ligand>
</feature>